<accession>R7Q916</accession>
<reference evidence="2" key="1">
    <citation type="journal article" date="2013" name="Proc. Natl. Acad. Sci. U.S.A.">
        <title>Genome structure and metabolic features in the red seaweed Chondrus crispus shed light on evolution of the Archaeplastida.</title>
        <authorList>
            <person name="Collen J."/>
            <person name="Porcel B."/>
            <person name="Carre W."/>
            <person name="Ball S.G."/>
            <person name="Chaparro C."/>
            <person name="Tonon T."/>
            <person name="Barbeyron T."/>
            <person name="Michel G."/>
            <person name="Noel B."/>
            <person name="Valentin K."/>
            <person name="Elias M."/>
            <person name="Artiguenave F."/>
            <person name="Arun A."/>
            <person name="Aury J.M."/>
            <person name="Barbosa-Neto J.F."/>
            <person name="Bothwell J.H."/>
            <person name="Bouget F.Y."/>
            <person name="Brillet L."/>
            <person name="Cabello-Hurtado F."/>
            <person name="Capella-Gutierrez S."/>
            <person name="Charrier B."/>
            <person name="Cladiere L."/>
            <person name="Cock J.M."/>
            <person name="Coelho S.M."/>
            <person name="Colleoni C."/>
            <person name="Czjzek M."/>
            <person name="Da Silva C."/>
            <person name="Delage L."/>
            <person name="Denoeud F."/>
            <person name="Deschamps P."/>
            <person name="Dittami S.M."/>
            <person name="Gabaldon T."/>
            <person name="Gachon C.M."/>
            <person name="Groisillier A."/>
            <person name="Herve C."/>
            <person name="Jabbari K."/>
            <person name="Katinka M."/>
            <person name="Kloareg B."/>
            <person name="Kowalczyk N."/>
            <person name="Labadie K."/>
            <person name="Leblanc C."/>
            <person name="Lopez P.J."/>
            <person name="McLachlan D.H."/>
            <person name="Meslet-Cladiere L."/>
            <person name="Moustafa A."/>
            <person name="Nehr Z."/>
            <person name="Nyvall Collen P."/>
            <person name="Panaud O."/>
            <person name="Partensky F."/>
            <person name="Poulain J."/>
            <person name="Rensing S.A."/>
            <person name="Rousvoal S."/>
            <person name="Samson G."/>
            <person name="Symeonidi A."/>
            <person name="Weissenbach J."/>
            <person name="Zambounis A."/>
            <person name="Wincker P."/>
            <person name="Boyen C."/>
        </authorList>
    </citation>
    <scope>NUCLEOTIDE SEQUENCE [LARGE SCALE GENOMIC DNA]</scope>
    <source>
        <strain evidence="2">cv. Stackhouse</strain>
    </source>
</reference>
<proteinExistence type="predicted"/>
<gene>
    <name evidence="1" type="ORF">CHC_T00002744001</name>
</gene>
<evidence type="ECO:0000313" key="1">
    <source>
        <dbReference type="EMBL" id="CDF34308.1"/>
    </source>
</evidence>
<dbReference type="Proteomes" id="UP000012073">
    <property type="component" value="Unassembled WGS sequence"/>
</dbReference>
<name>R7Q916_CHOCR</name>
<dbReference type="GeneID" id="17321872"/>
<organism evidence="1 2">
    <name type="scientific">Chondrus crispus</name>
    <name type="common">Carrageen Irish moss</name>
    <name type="synonym">Polymorpha crispa</name>
    <dbReference type="NCBI Taxonomy" id="2769"/>
    <lineage>
        <taxon>Eukaryota</taxon>
        <taxon>Rhodophyta</taxon>
        <taxon>Florideophyceae</taxon>
        <taxon>Rhodymeniophycidae</taxon>
        <taxon>Gigartinales</taxon>
        <taxon>Gigartinaceae</taxon>
        <taxon>Chondrus</taxon>
    </lineage>
</organism>
<dbReference type="AlphaFoldDB" id="R7Q916"/>
<sequence>MTLETNKTIVGDCPDLRLLSLKYWAHIIGGIAHQR</sequence>
<protein>
    <submittedName>
        <fullName evidence="1">Uncharacterized protein</fullName>
    </submittedName>
</protein>
<evidence type="ECO:0000313" key="2">
    <source>
        <dbReference type="Proteomes" id="UP000012073"/>
    </source>
</evidence>
<dbReference type="RefSeq" id="XP_005714127.1">
    <property type="nucleotide sequence ID" value="XM_005714070.1"/>
</dbReference>
<dbReference type="Gramene" id="CDF34308">
    <property type="protein sequence ID" value="CDF34308"/>
    <property type="gene ID" value="CHC_T00002744001"/>
</dbReference>
<keyword evidence="2" id="KW-1185">Reference proteome</keyword>
<dbReference type="KEGG" id="ccp:CHC_T00002744001"/>
<dbReference type="EMBL" id="HG001685">
    <property type="protein sequence ID" value="CDF34308.1"/>
    <property type="molecule type" value="Genomic_DNA"/>
</dbReference>